<dbReference type="Pfam" id="PF13426">
    <property type="entry name" value="PAS_9"/>
    <property type="match status" value="1"/>
</dbReference>
<dbReference type="CDD" id="cd00130">
    <property type="entry name" value="PAS"/>
    <property type="match status" value="4"/>
</dbReference>
<dbReference type="SUPFAM" id="SSF55785">
    <property type="entry name" value="PYP-like sensor domain (PAS domain)"/>
    <property type="match status" value="6"/>
</dbReference>
<dbReference type="InterPro" id="IPR011006">
    <property type="entry name" value="CheY-like_superfamily"/>
</dbReference>
<dbReference type="InterPro" id="IPR000014">
    <property type="entry name" value="PAS"/>
</dbReference>
<dbReference type="GO" id="GO:0000160">
    <property type="term" value="P:phosphorelay signal transduction system"/>
    <property type="evidence" value="ECO:0007669"/>
    <property type="project" value="InterPro"/>
</dbReference>
<dbReference type="InterPro" id="IPR000700">
    <property type="entry name" value="PAS-assoc_C"/>
</dbReference>
<keyword evidence="11" id="KW-0175">Coiled coil</keyword>
<evidence type="ECO:0000256" key="2">
    <source>
        <dbReference type="ARBA" id="ARBA00006402"/>
    </source>
</evidence>
<dbReference type="Pfam" id="PF01590">
    <property type="entry name" value="GAF"/>
    <property type="match status" value="2"/>
</dbReference>
<proteinExistence type="inferred from homology"/>
<dbReference type="InterPro" id="IPR035965">
    <property type="entry name" value="PAS-like_dom_sf"/>
</dbReference>
<evidence type="ECO:0000256" key="10">
    <source>
        <dbReference type="PROSITE-ProRule" id="PRU00169"/>
    </source>
</evidence>
<dbReference type="Gene3D" id="3.30.450.40">
    <property type="match status" value="3"/>
</dbReference>
<evidence type="ECO:0000256" key="3">
    <source>
        <dbReference type="ARBA" id="ARBA00012438"/>
    </source>
</evidence>
<comment type="catalytic activity">
    <reaction evidence="1">
        <text>ATP + protein L-histidine = ADP + protein N-phospho-L-histidine.</text>
        <dbReference type="EC" id="2.7.13.3"/>
    </reaction>
</comment>
<evidence type="ECO:0000313" key="17">
    <source>
        <dbReference type="EMBL" id="HGG00978.1"/>
    </source>
</evidence>
<sequence length="1650" mass="184793">MSFPRRRESITNPQLINLQYAGPRISTEILRSNPVSGITINLSLSRGETRNRVSILGLVCQRGFSAETRFLLHFCSLAPGATSETTMLQPLRLLIVEDSKDDAESIARELEKAGFAPQWERVVTEASYRQQLQPAPNSEGLQLIICDYSLPEFSAQRALDLLHHEGIDIPLIVVTSTTGEEVAVECMKMGAASYLRKDRLTRLGSAVQQALGDYYRPSLPQGERGAKQQKYQKQARMWEGEAHYWQAMEMSPQAIAIHTNGQITYANPAWLHLIGADTREQIQGMPILDVVPPEYRLFVAERIQRIITENQPSPITEQKLRRLDGTNIDVEITGIPFLYEGQPAVQVIARDITDRVRAEAALQAAKDQLEAVLDAIPGCVSWLACPDGDISKIHYLGGNNCFAKTLNIKREEIYGRQLGFSGNSKGFAKFVGEFFSRPDQQMASVELEISHSSQVFNYLVMSQKYMQGNAAVCVALNITEQKRAEAALEYRADLENLIAILSTHFINLQSDEIDQGINHALEAIGEFPEVDRSYLFQLVGSYEQENAAPGDRETYKRSLLLRNTHEWSHPRAEPQINQLPELTNSAFPWLIQQIQTGKPLYINSLSDLPAKASLEKTFFAARQVKSALLVPMQSRGQLLGFIGFESVREEKNWPEEIISLLQISGEIFANILERQQSERRLQKLHQELEQRVVERTTQLEEAVSQLQAEITRRRESEERFRNLVETSSDWVWEVDATGTYTYCSPKVAEILGYESEEILGKTPFDLMPPREAQRVGEIFGKIAAARAPFSCLENTNSHKDGRLVVLETSAVPIFSPDGAFRGYRGMDRDVTERHRVEEILRLQQRALAECSNGIVITDARQGDNPIIYVNKAFERMTGYTAAEAIGHNSRFLEGKERGQPSLGELRAAISEGRECSVILRNYRKDGTLFWNQLSISPIYDSQGNLTHFLGVQNDITQMKQAEDALRLSQEKLSHLLASSPAVIYSGKADGNWAATFMSENVLGMTGYEAQSFLADAGFWFSHIHPEDAPTVAAEISHLLERGSHNIEYRWQHQNGTYIWIRDEMRLVRDYQGNVLEIVGYWADISDRKEAEAALAEARNQLQAVLDAVPGFVSWIGADLRYLGANRQLAAALNVPQEEFVGQHIGFAGNNSDFADFIGAFFQSSETQVTGEVPVVIGGELCHYLLVAQKYRQGAAAVSVGIDITDRVRAEIFLQQQAERERLIGAMQARIRQSLDLDEILRTTVAQVREFLNSRTISIGAISDFPERGMADDLHSLGSEVHRAFIYSFWAEGGGAVVTEALAPGEMSLLGYTFPDEICNDNTAERYRQGLVNAVADTATAPLVPSLQEFCQQYGVRAFLVVPVLHQGSLWGLLIAQSRQPRQWQDWTIDSLRYLVEQVGIAIQQAELYRQVQTELGERQRAEVVALASLREKEVLLKEIHHRVKNNLQVISSLLKMQSRYLQDPHLLDMFQDSQNRIRSMALIHEKLYQSPDLARIDLGDYLRQLTSHLLRSYSALGEPRGGEEPRGGGQPQIRIELNVPAIFLSIDVATPCGLIVCELVSNALKYAFPEGGGGEILVAVSRNDADELILRVADTGVGLPPDMDWNQTASLGLRLVRTLATQLGADVTCNTNSGTVFELKFTEPKYKQRL</sequence>
<dbReference type="PROSITE" id="PS50110">
    <property type="entry name" value="RESPONSE_REGULATORY"/>
    <property type="match status" value="1"/>
</dbReference>
<evidence type="ECO:0000256" key="1">
    <source>
        <dbReference type="ARBA" id="ARBA00000085"/>
    </source>
</evidence>
<dbReference type="Pfam" id="PF08448">
    <property type="entry name" value="PAS_4"/>
    <property type="match status" value="1"/>
</dbReference>
<feature type="domain" description="PAC" evidence="16">
    <location>
        <begin position="1044"/>
        <end position="1096"/>
    </location>
</feature>
<dbReference type="Gene3D" id="3.30.565.10">
    <property type="entry name" value="Histidine kinase-like ATPase, C-terminal domain"/>
    <property type="match status" value="1"/>
</dbReference>
<dbReference type="Pfam" id="PF02518">
    <property type="entry name" value="HATPase_c"/>
    <property type="match status" value="1"/>
</dbReference>
<keyword evidence="4 10" id="KW-0597">Phosphoprotein</keyword>
<evidence type="ECO:0000259" key="15">
    <source>
        <dbReference type="PROSITE" id="PS50112"/>
    </source>
</evidence>
<dbReference type="SUPFAM" id="SSF52172">
    <property type="entry name" value="CheY-like"/>
    <property type="match status" value="1"/>
</dbReference>
<dbReference type="SMART" id="SM00091">
    <property type="entry name" value="PAS"/>
    <property type="match status" value="5"/>
</dbReference>
<dbReference type="PROSITE" id="PS50113">
    <property type="entry name" value="PAC"/>
    <property type="match status" value="4"/>
</dbReference>
<dbReference type="InterPro" id="IPR029016">
    <property type="entry name" value="GAF-like_dom_sf"/>
</dbReference>
<dbReference type="SUPFAM" id="SSF55781">
    <property type="entry name" value="GAF domain-like"/>
    <property type="match status" value="3"/>
</dbReference>
<dbReference type="Gene3D" id="3.30.450.20">
    <property type="entry name" value="PAS domain"/>
    <property type="match status" value="7"/>
</dbReference>
<keyword evidence="9" id="KW-0843">Virulence</keyword>
<dbReference type="SMART" id="SM00065">
    <property type="entry name" value="GAF"/>
    <property type="match status" value="2"/>
</dbReference>
<keyword evidence="6" id="KW-0547">Nucleotide-binding</keyword>
<feature type="domain" description="PAS" evidence="15">
    <location>
        <begin position="968"/>
        <end position="1042"/>
    </location>
</feature>
<dbReference type="SMART" id="SM00387">
    <property type="entry name" value="HATPase_c"/>
    <property type="match status" value="1"/>
</dbReference>
<dbReference type="EMBL" id="DSPX01000098">
    <property type="protein sequence ID" value="HGG00978.1"/>
    <property type="molecule type" value="Genomic_DNA"/>
</dbReference>
<evidence type="ECO:0000259" key="12">
    <source>
        <dbReference type="PROSITE" id="PS50046"/>
    </source>
</evidence>
<feature type="domain" description="Histidine kinase" evidence="13">
    <location>
        <begin position="1438"/>
        <end position="1645"/>
    </location>
</feature>
<dbReference type="Gene3D" id="3.40.50.2300">
    <property type="match status" value="1"/>
</dbReference>
<feature type="domain" description="Phytochrome chromophore attachment site" evidence="12">
    <location>
        <begin position="1280"/>
        <end position="1397"/>
    </location>
</feature>
<dbReference type="InterPro" id="IPR001610">
    <property type="entry name" value="PAC"/>
</dbReference>
<comment type="caution">
    <text evidence="17">The sequence shown here is derived from an EMBL/GenBank/DDBJ whole genome shotgun (WGS) entry which is preliminary data.</text>
</comment>
<dbReference type="NCBIfam" id="TIGR00229">
    <property type="entry name" value="sensory_box"/>
    <property type="match status" value="4"/>
</dbReference>
<dbReference type="Pfam" id="PF00989">
    <property type="entry name" value="PAS"/>
    <property type="match status" value="1"/>
</dbReference>
<dbReference type="CDD" id="cd00156">
    <property type="entry name" value="REC"/>
    <property type="match status" value="1"/>
</dbReference>
<dbReference type="InterPro" id="IPR011495">
    <property type="entry name" value="Sig_transdc_His_kin_sub2_dim/P"/>
</dbReference>
<dbReference type="InterPro" id="IPR001789">
    <property type="entry name" value="Sig_transdc_resp-reg_receiver"/>
</dbReference>
<dbReference type="InterPro" id="IPR013655">
    <property type="entry name" value="PAS_fold_3"/>
</dbReference>
<feature type="domain" description="PAC" evidence="16">
    <location>
        <begin position="790"/>
        <end position="842"/>
    </location>
</feature>
<feature type="domain" description="PAS" evidence="15">
    <location>
        <begin position="240"/>
        <end position="310"/>
    </location>
</feature>
<dbReference type="PANTHER" id="PTHR41523">
    <property type="entry name" value="TWO-COMPONENT SYSTEM SENSOR PROTEIN"/>
    <property type="match status" value="1"/>
</dbReference>
<dbReference type="InterPro" id="IPR036890">
    <property type="entry name" value="HATPase_C_sf"/>
</dbReference>
<dbReference type="InterPro" id="IPR003594">
    <property type="entry name" value="HATPase_dom"/>
</dbReference>
<feature type="domain" description="Response regulatory" evidence="14">
    <location>
        <begin position="92"/>
        <end position="212"/>
    </location>
</feature>
<feature type="coiled-coil region" evidence="11">
    <location>
        <begin position="674"/>
        <end position="719"/>
    </location>
</feature>
<dbReference type="Pfam" id="PF08447">
    <property type="entry name" value="PAS_3"/>
    <property type="match status" value="1"/>
</dbReference>
<keyword evidence="8" id="KW-0067">ATP-binding</keyword>
<dbReference type="GO" id="GO:0004673">
    <property type="term" value="F:protein histidine kinase activity"/>
    <property type="evidence" value="ECO:0007669"/>
    <property type="project" value="UniProtKB-EC"/>
</dbReference>
<dbReference type="GO" id="GO:0005524">
    <property type="term" value="F:ATP binding"/>
    <property type="evidence" value="ECO:0007669"/>
    <property type="project" value="UniProtKB-KW"/>
</dbReference>
<comment type="similarity">
    <text evidence="2">In the N-terminal section; belongs to the phytochrome family.</text>
</comment>
<protein>
    <recommendedName>
        <fullName evidence="3">histidine kinase</fullName>
        <ecNumber evidence="3">2.7.13.3</ecNumber>
    </recommendedName>
</protein>
<evidence type="ECO:0000256" key="4">
    <source>
        <dbReference type="ARBA" id="ARBA00022553"/>
    </source>
</evidence>
<feature type="domain" description="PAC" evidence="16">
    <location>
        <begin position="913"/>
        <end position="967"/>
    </location>
</feature>
<evidence type="ECO:0000256" key="7">
    <source>
        <dbReference type="ARBA" id="ARBA00022777"/>
    </source>
</evidence>
<evidence type="ECO:0000256" key="6">
    <source>
        <dbReference type="ARBA" id="ARBA00022741"/>
    </source>
</evidence>
<dbReference type="GO" id="GO:0006355">
    <property type="term" value="P:regulation of DNA-templated transcription"/>
    <property type="evidence" value="ECO:0007669"/>
    <property type="project" value="InterPro"/>
</dbReference>
<evidence type="ECO:0000256" key="11">
    <source>
        <dbReference type="SAM" id="Coils"/>
    </source>
</evidence>
<dbReference type="InterPro" id="IPR005467">
    <property type="entry name" value="His_kinase_dom"/>
</dbReference>
<evidence type="ECO:0000256" key="9">
    <source>
        <dbReference type="ARBA" id="ARBA00023026"/>
    </source>
</evidence>
<accession>A0A7C3VLW1</accession>
<keyword evidence="5" id="KW-0808">Transferase</keyword>
<dbReference type="Pfam" id="PF07568">
    <property type="entry name" value="HisKA_2"/>
    <property type="match status" value="1"/>
</dbReference>
<evidence type="ECO:0000259" key="16">
    <source>
        <dbReference type="PROSITE" id="PS50113"/>
    </source>
</evidence>
<reference evidence="17" key="1">
    <citation type="journal article" date="2020" name="mSystems">
        <title>Genome- and Community-Level Interaction Insights into Carbon Utilization and Element Cycling Functions of Hydrothermarchaeota in Hydrothermal Sediment.</title>
        <authorList>
            <person name="Zhou Z."/>
            <person name="Liu Y."/>
            <person name="Xu W."/>
            <person name="Pan J."/>
            <person name="Luo Z.H."/>
            <person name="Li M."/>
        </authorList>
    </citation>
    <scope>NUCLEOTIDE SEQUENCE [LARGE SCALE GENOMIC DNA]</scope>
    <source>
        <strain evidence="17">SpSt-374</strain>
    </source>
</reference>
<dbReference type="PROSITE" id="PS50112">
    <property type="entry name" value="PAS"/>
    <property type="match status" value="4"/>
</dbReference>
<gene>
    <name evidence="17" type="ORF">ENR15_10085</name>
</gene>
<keyword evidence="7" id="KW-0418">Kinase</keyword>
<dbReference type="SUPFAM" id="SSF55874">
    <property type="entry name" value="ATPase domain of HSP90 chaperone/DNA topoisomerase II/histidine kinase"/>
    <property type="match status" value="1"/>
</dbReference>
<evidence type="ECO:0000259" key="13">
    <source>
        <dbReference type="PROSITE" id="PS50109"/>
    </source>
</evidence>
<evidence type="ECO:0000256" key="5">
    <source>
        <dbReference type="ARBA" id="ARBA00022679"/>
    </source>
</evidence>
<feature type="domain" description="PAS" evidence="15">
    <location>
        <begin position="845"/>
        <end position="888"/>
    </location>
</feature>
<feature type="domain" description="PAS" evidence="15">
    <location>
        <begin position="716"/>
        <end position="786"/>
    </location>
</feature>
<dbReference type="PROSITE" id="PS50046">
    <property type="entry name" value="PHYTOCHROME_2"/>
    <property type="match status" value="1"/>
</dbReference>
<dbReference type="PANTHER" id="PTHR41523:SF8">
    <property type="entry name" value="ETHYLENE RESPONSE SENSOR PROTEIN"/>
    <property type="match status" value="1"/>
</dbReference>
<dbReference type="InterPro" id="IPR016132">
    <property type="entry name" value="Phyto_chromo_attachment"/>
</dbReference>
<dbReference type="SMART" id="SM00448">
    <property type="entry name" value="REC"/>
    <property type="match status" value="1"/>
</dbReference>
<evidence type="ECO:0000259" key="14">
    <source>
        <dbReference type="PROSITE" id="PS50110"/>
    </source>
</evidence>
<evidence type="ECO:0000256" key="8">
    <source>
        <dbReference type="ARBA" id="ARBA00022840"/>
    </source>
</evidence>
<dbReference type="EC" id="2.7.13.3" evidence="3"/>
<dbReference type="InterPro" id="IPR003018">
    <property type="entry name" value="GAF"/>
</dbReference>
<dbReference type="SMART" id="SM00086">
    <property type="entry name" value="PAC"/>
    <property type="match status" value="4"/>
</dbReference>
<dbReference type="PROSITE" id="PS50109">
    <property type="entry name" value="HIS_KIN"/>
    <property type="match status" value="1"/>
</dbReference>
<dbReference type="InterPro" id="IPR013656">
    <property type="entry name" value="PAS_4"/>
</dbReference>
<dbReference type="Pfam" id="PF00072">
    <property type="entry name" value="Response_reg"/>
    <property type="match status" value="1"/>
</dbReference>
<dbReference type="InterPro" id="IPR013767">
    <property type="entry name" value="PAS_fold"/>
</dbReference>
<feature type="domain" description="PAC" evidence="16">
    <location>
        <begin position="314"/>
        <end position="364"/>
    </location>
</feature>
<organism evidence="17">
    <name type="scientific">Planktothricoides sp. SpSt-374</name>
    <dbReference type="NCBI Taxonomy" id="2282167"/>
    <lineage>
        <taxon>Bacteria</taxon>
        <taxon>Bacillati</taxon>
        <taxon>Cyanobacteriota</taxon>
        <taxon>Cyanophyceae</taxon>
        <taxon>Oscillatoriophycideae</taxon>
        <taxon>Oscillatoriales</taxon>
        <taxon>Oscillatoriaceae</taxon>
        <taxon>Planktothricoides</taxon>
    </lineage>
</organism>
<feature type="modified residue" description="4-aspartylphosphate" evidence="10">
    <location>
        <position position="147"/>
    </location>
</feature>
<name>A0A7C3VLW1_9CYAN</name>